<evidence type="ECO:0000313" key="1">
    <source>
        <dbReference type="EMBL" id="GAA5086638.1"/>
    </source>
</evidence>
<gene>
    <name evidence="1" type="ORF">GCM10025760_06820</name>
</gene>
<proteinExistence type="predicted"/>
<organism evidence="1 2">
    <name type="scientific">Microbacterium yannicii</name>
    <dbReference type="NCBI Taxonomy" id="671622"/>
    <lineage>
        <taxon>Bacteria</taxon>
        <taxon>Bacillati</taxon>
        <taxon>Actinomycetota</taxon>
        <taxon>Actinomycetes</taxon>
        <taxon>Micrococcales</taxon>
        <taxon>Microbacteriaceae</taxon>
        <taxon>Microbacterium</taxon>
    </lineage>
</organism>
<keyword evidence="2" id="KW-1185">Reference proteome</keyword>
<protein>
    <recommendedName>
        <fullName evidence="3">Abnormal spindle-like microcephaly-associated protein ASH domain-containing protein</fullName>
    </recommendedName>
</protein>
<name>A0ABP9LW98_9MICO</name>
<comment type="caution">
    <text evidence="1">The sequence shown here is derived from an EMBL/GenBank/DDBJ whole genome shotgun (WGS) entry which is preliminary data.</text>
</comment>
<evidence type="ECO:0008006" key="3">
    <source>
        <dbReference type="Google" id="ProtNLM"/>
    </source>
</evidence>
<dbReference type="EMBL" id="BAABKZ010000001">
    <property type="protein sequence ID" value="GAA5086638.1"/>
    <property type="molecule type" value="Genomic_DNA"/>
</dbReference>
<sequence length="313" mass="32403">MPRPADSAGAQPAPVLRTVRGTRSIRAAVAGAVVAAGLVFSGCAGPPAPVPDPAPTLPAGVTVELAQLRADVGPRQAQVRVTNGSDTAIAVGEVRVEDPRLAGPATRVVADRTSTIPAGGSVDIRVQLPPVACPAADEGEGTVALEIVSDSRTAEATASAPDALGFLERLHARECLMERVMDAATLSFTGFEPSPPGQPAALALTVTPTGRGAVTVVGVEGTNLLSFAGVPPEEDLYSLDLDIAAAKADPIVLELPLAPFRCDPHAVLEDKRGTIFDVRVRLDGEPGEFELFVGEEMRARILTWVGDWCRFGS</sequence>
<evidence type="ECO:0000313" key="2">
    <source>
        <dbReference type="Proteomes" id="UP001501407"/>
    </source>
</evidence>
<reference evidence="2" key="1">
    <citation type="journal article" date="2019" name="Int. J. Syst. Evol. Microbiol.">
        <title>The Global Catalogue of Microorganisms (GCM) 10K type strain sequencing project: providing services to taxonomists for standard genome sequencing and annotation.</title>
        <authorList>
            <consortium name="The Broad Institute Genomics Platform"/>
            <consortium name="The Broad Institute Genome Sequencing Center for Infectious Disease"/>
            <person name="Wu L."/>
            <person name="Ma J."/>
        </authorList>
    </citation>
    <scope>NUCLEOTIDE SEQUENCE [LARGE SCALE GENOMIC DNA]</scope>
    <source>
        <strain evidence="2">JCM 18959</strain>
    </source>
</reference>
<accession>A0ABP9LW98</accession>
<dbReference type="Proteomes" id="UP001501407">
    <property type="component" value="Unassembled WGS sequence"/>
</dbReference>